<evidence type="ECO:0000256" key="5">
    <source>
        <dbReference type="ARBA" id="ARBA00022519"/>
    </source>
</evidence>
<gene>
    <name evidence="15" type="primary">trg_1</name>
    <name evidence="15" type="ORF">ERS008555_00578</name>
</gene>
<dbReference type="PANTHER" id="PTHR43531">
    <property type="entry name" value="PROTEIN ICFG"/>
    <property type="match status" value="1"/>
</dbReference>
<feature type="domain" description="HAMP" evidence="14">
    <location>
        <begin position="241"/>
        <end position="293"/>
    </location>
</feature>
<keyword evidence="6" id="KW-0812">Transmembrane</keyword>
<proteinExistence type="inferred from homology"/>
<dbReference type="InterPro" id="IPR003660">
    <property type="entry name" value="HAMP_dom"/>
</dbReference>
<feature type="domain" description="Methyl-accepting transducer" evidence="13">
    <location>
        <begin position="298"/>
        <end position="527"/>
    </location>
</feature>
<dbReference type="PANTHER" id="PTHR43531:SF14">
    <property type="entry name" value="METHYL-ACCEPTING CHEMOTAXIS PROTEIN I-RELATED"/>
    <property type="match status" value="1"/>
</dbReference>
<dbReference type="GO" id="GO:0004888">
    <property type="term" value="F:transmembrane signaling receptor activity"/>
    <property type="evidence" value="ECO:0007669"/>
    <property type="project" value="InterPro"/>
</dbReference>
<keyword evidence="2" id="KW-1003">Cell membrane</keyword>
<dbReference type="Pfam" id="PF00015">
    <property type="entry name" value="MCPsignal"/>
    <property type="match status" value="1"/>
</dbReference>
<dbReference type="InterPro" id="IPR004089">
    <property type="entry name" value="MCPsignal_dom"/>
</dbReference>
<evidence type="ECO:0000256" key="11">
    <source>
        <dbReference type="PROSITE-ProRule" id="PRU00284"/>
    </source>
</evidence>
<keyword evidence="8" id="KW-0472">Membrane</keyword>
<sequence length="546" mass="59170">MWKLSAINTLKPQGNKLKIKYKGIDVNFLKNITIRMALLSILVIFLLLWGGVSAFTLFSLNQLTDSLQQSSHQQKNIHILNQGNDQYFRAVTRLSRAAAYRQAGAITDADRELKSAGAALKITKDALEKFTQQSPNGMDKQLTDDTIQRWSTLLNKGIDPMFKAVTDNRFEDYSHLFNNVYPSFSREFGAAIDKYNSKANEETEAANIQVHLLVKWCEWALLAALIAGGIILLFTDRYIVNYLVQPLNAIKSHFKLLAEGQLGHPMTEFGRNCVGQLIPYLREMQNSLVNTVSTIRNSTDAIYTGAGEIAAGNADLSSRTEQQAAALEETAASMEQLNATVKQNAENAHQASKLAENASITAQNGGKIVNNVVETMSSITESSRRIADIIGVINSIAFQTNILALNAAVEAARAGEQGRGFAVVASEVRNLAQRSAQAAKEIEGLISESVSRVNIGSQQVSEAGKTMSTIVQAVTNVTDIMGEIASASDEQSRGIGQIGQAVAEMDGVTQQNASLVQESAAAAASLEEQARQLTQAVAVFNLSNNI</sequence>
<dbReference type="SUPFAM" id="SSF58104">
    <property type="entry name" value="Methyl-accepting chemotaxis protein (MCP) signaling domain"/>
    <property type="match status" value="1"/>
</dbReference>
<dbReference type="PROSITE" id="PS50885">
    <property type="entry name" value="HAMP"/>
    <property type="match status" value="1"/>
</dbReference>
<dbReference type="EMBL" id="CTKE01000002">
    <property type="protein sequence ID" value="CQI88243.1"/>
    <property type="molecule type" value="Genomic_DNA"/>
</dbReference>
<evidence type="ECO:0000256" key="9">
    <source>
        <dbReference type="ARBA" id="ARBA00023224"/>
    </source>
</evidence>
<evidence type="ECO:0000256" key="6">
    <source>
        <dbReference type="ARBA" id="ARBA00022692"/>
    </source>
</evidence>
<dbReference type="SUPFAM" id="SSF47170">
    <property type="entry name" value="Aspartate receptor, ligand-binding domain"/>
    <property type="match status" value="1"/>
</dbReference>
<dbReference type="SMART" id="SM00283">
    <property type="entry name" value="MA"/>
    <property type="match status" value="1"/>
</dbReference>
<accession>A0A0U1HNX3</accession>
<evidence type="ECO:0000313" key="16">
    <source>
        <dbReference type="Proteomes" id="UP000042054"/>
    </source>
</evidence>
<reference evidence="15 16" key="1">
    <citation type="submission" date="2015-03" db="EMBL/GenBank/DDBJ databases">
        <authorList>
            <person name="Murphy D."/>
        </authorList>
    </citation>
    <scope>NUCLEOTIDE SEQUENCE [LARGE SCALE GENOMIC DNA]</scope>
    <source>
        <strain evidence="15 16">68/02</strain>
    </source>
</reference>
<keyword evidence="4" id="KW-0145">Chemotaxis</keyword>
<dbReference type="Proteomes" id="UP000042054">
    <property type="component" value="Unassembled WGS sequence"/>
</dbReference>
<dbReference type="GO" id="GO:0006935">
    <property type="term" value="P:chemotaxis"/>
    <property type="evidence" value="ECO:0007669"/>
    <property type="project" value="UniProtKB-KW"/>
</dbReference>
<keyword evidence="3" id="KW-0488">Methylation</keyword>
<dbReference type="Gene3D" id="1.10.287.950">
    <property type="entry name" value="Methyl-accepting chemotaxis protein"/>
    <property type="match status" value="1"/>
</dbReference>
<protein>
    <submittedName>
        <fullName evidence="15">Putative methyl-accepting chemotaxis protein</fullName>
    </submittedName>
</protein>
<dbReference type="InterPro" id="IPR004090">
    <property type="entry name" value="Chemotax_Me-accpt_rcpt"/>
</dbReference>
<name>A0A0U1HNX3_YERRO</name>
<dbReference type="PROSITE" id="PS50111">
    <property type="entry name" value="CHEMOTAXIS_TRANSDUC_2"/>
    <property type="match status" value="1"/>
</dbReference>
<evidence type="ECO:0000256" key="1">
    <source>
        <dbReference type="ARBA" id="ARBA00004429"/>
    </source>
</evidence>
<evidence type="ECO:0000256" key="12">
    <source>
        <dbReference type="SAM" id="Coils"/>
    </source>
</evidence>
<evidence type="ECO:0000256" key="2">
    <source>
        <dbReference type="ARBA" id="ARBA00022475"/>
    </source>
</evidence>
<dbReference type="CDD" id="cd11386">
    <property type="entry name" value="MCP_signal"/>
    <property type="match status" value="1"/>
</dbReference>
<evidence type="ECO:0000259" key="13">
    <source>
        <dbReference type="PROSITE" id="PS50111"/>
    </source>
</evidence>
<dbReference type="FunFam" id="1.10.287.950:FF:000001">
    <property type="entry name" value="Methyl-accepting chemotaxis sensory transducer"/>
    <property type="match status" value="1"/>
</dbReference>
<keyword evidence="7" id="KW-1133">Transmembrane helix</keyword>
<evidence type="ECO:0000256" key="10">
    <source>
        <dbReference type="ARBA" id="ARBA00029447"/>
    </source>
</evidence>
<evidence type="ECO:0000313" key="15">
    <source>
        <dbReference type="EMBL" id="CQI88243.1"/>
    </source>
</evidence>
<evidence type="ECO:0000256" key="3">
    <source>
        <dbReference type="ARBA" id="ARBA00022481"/>
    </source>
</evidence>
<organism evidence="15 16">
    <name type="scientific">Yersinia rohdei</name>
    <dbReference type="NCBI Taxonomy" id="29485"/>
    <lineage>
        <taxon>Bacteria</taxon>
        <taxon>Pseudomonadati</taxon>
        <taxon>Pseudomonadota</taxon>
        <taxon>Gammaproteobacteria</taxon>
        <taxon>Enterobacterales</taxon>
        <taxon>Yersiniaceae</taxon>
        <taxon>Yersinia</taxon>
    </lineage>
</organism>
<evidence type="ECO:0000256" key="8">
    <source>
        <dbReference type="ARBA" id="ARBA00023136"/>
    </source>
</evidence>
<comment type="subcellular location">
    <subcellularLocation>
        <location evidence="1">Cell inner membrane</location>
        <topology evidence="1">Multi-pass membrane protein</topology>
    </subcellularLocation>
</comment>
<evidence type="ECO:0000259" key="14">
    <source>
        <dbReference type="PROSITE" id="PS50885"/>
    </source>
</evidence>
<dbReference type="InterPro" id="IPR051310">
    <property type="entry name" value="MCP_chemotaxis"/>
</dbReference>
<keyword evidence="5" id="KW-0997">Cell inner membrane</keyword>
<dbReference type="PRINTS" id="PR00260">
    <property type="entry name" value="CHEMTRNSDUCR"/>
</dbReference>
<dbReference type="AlphaFoldDB" id="A0A0U1HNX3"/>
<dbReference type="GO" id="GO:0005886">
    <property type="term" value="C:plasma membrane"/>
    <property type="evidence" value="ECO:0007669"/>
    <property type="project" value="UniProtKB-SubCell"/>
</dbReference>
<evidence type="ECO:0000256" key="7">
    <source>
        <dbReference type="ARBA" id="ARBA00022989"/>
    </source>
</evidence>
<dbReference type="GO" id="GO:0007165">
    <property type="term" value="P:signal transduction"/>
    <property type="evidence" value="ECO:0007669"/>
    <property type="project" value="UniProtKB-KW"/>
</dbReference>
<comment type="similarity">
    <text evidence="10">Belongs to the methyl-accepting chemotaxis (MCP) protein family.</text>
</comment>
<dbReference type="InterPro" id="IPR003122">
    <property type="entry name" value="Tar_rcpt_lig-bd"/>
</dbReference>
<evidence type="ECO:0000256" key="4">
    <source>
        <dbReference type="ARBA" id="ARBA00022500"/>
    </source>
</evidence>
<dbReference type="STRING" id="29485.CH64_1997"/>
<dbReference type="InterPro" id="IPR035440">
    <property type="entry name" value="4HB_MCP_dom_sf"/>
</dbReference>
<feature type="coiled-coil region" evidence="12">
    <location>
        <begin position="317"/>
        <end position="347"/>
    </location>
</feature>
<keyword evidence="12" id="KW-0175">Coiled coil</keyword>
<dbReference type="Pfam" id="PF02203">
    <property type="entry name" value="TarH"/>
    <property type="match status" value="1"/>
</dbReference>
<keyword evidence="9 11" id="KW-0807">Transducer</keyword>